<feature type="region of interest" description="Disordered" evidence="1">
    <location>
        <begin position="1"/>
        <end position="53"/>
    </location>
</feature>
<evidence type="ECO:0000313" key="3">
    <source>
        <dbReference type="Proteomes" id="UP001155057"/>
    </source>
</evidence>
<evidence type="ECO:0000256" key="1">
    <source>
        <dbReference type="SAM" id="MobiDB-lite"/>
    </source>
</evidence>
<reference evidence="2" key="1">
    <citation type="submission" date="2022-08" db="EMBL/GenBank/DDBJ databases">
        <title>Genomic Encyclopedia of Type Strains, Phase V (KMG-V): Genome sequencing to study the core and pangenomes of soil and plant-associated prokaryotes.</title>
        <authorList>
            <person name="Whitman W."/>
        </authorList>
    </citation>
    <scope>NUCLEOTIDE SEQUENCE</scope>
    <source>
        <strain evidence="2">SP3049</strain>
    </source>
</reference>
<feature type="compositionally biased region" description="Basic and acidic residues" evidence="1">
    <location>
        <begin position="1"/>
        <end position="14"/>
    </location>
</feature>
<sequence>MSDPMKNRDRDEDHRRRRDLGEEDERDGLDVAEKLYGGLPTDSDKIDPDTDAE</sequence>
<dbReference type="EMBL" id="JANUAE010000027">
    <property type="protein sequence ID" value="MCS3712112.1"/>
    <property type="molecule type" value="Genomic_DNA"/>
</dbReference>
<organism evidence="2 3">
    <name type="scientific">Salinibacter ruber</name>
    <dbReference type="NCBI Taxonomy" id="146919"/>
    <lineage>
        <taxon>Bacteria</taxon>
        <taxon>Pseudomonadati</taxon>
        <taxon>Rhodothermota</taxon>
        <taxon>Rhodothermia</taxon>
        <taxon>Rhodothermales</taxon>
        <taxon>Salinibacteraceae</taxon>
        <taxon>Salinibacter</taxon>
    </lineage>
</organism>
<gene>
    <name evidence="2" type="ORF">GGP61_003750</name>
</gene>
<dbReference type="Proteomes" id="UP001155057">
    <property type="component" value="Unassembled WGS sequence"/>
</dbReference>
<proteinExistence type="predicted"/>
<dbReference type="AlphaFoldDB" id="A0A9X2Q5P4"/>
<comment type="caution">
    <text evidence="2">The sequence shown here is derived from an EMBL/GenBank/DDBJ whole genome shotgun (WGS) entry which is preliminary data.</text>
</comment>
<protein>
    <submittedName>
        <fullName evidence="2">Uncharacterized protein</fullName>
    </submittedName>
</protein>
<evidence type="ECO:0000313" key="2">
    <source>
        <dbReference type="EMBL" id="MCS3712112.1"/>
    </source>
</evidence>
<name>A0A9X2Q5P4_9BACT</name>
<feature type="compositionally biased region" description="Basic and acidic residues" evidence="1">
    <location>
        <begin position="42"/>
        <end position="53"/>
    </location>
</feature>
<dbReference type="RefSeq" id="WP_259124759.1">
    <property type="nucleotide sequence ID" value="NZ_JANUAE010000027.1"/>
</dbReference>
<accession>A0A9X2Q5P4</accession>